<evidence type="ECO:0000256" key="2">
    <source>
        <dbReference type="SAM" id="MobiDB-lite"/>
    </source>
</evidence>
<dbReference type="AlphaFoldDB" id="A0A8J8T9M8"/>
<dbReference type="Proteomes" id="UP000785679">
    <property type="component" value="Unassembled WGS sequence"/>
</dbReference>
<sequence length="850" mass="98667">MNQVAANSLKNNVYTKSHYRLALKTPQTSHELDQVKPDVEQRNIIYLKGRSASQQKRQEYSPKEKVMTPYQPIKIKKRDSILSEMSATARSSKLNADLPPDSYIKKAGFQNYTIVEDLNRYRHEAREKTINVSGFMEEQRRKMQTVMGVTLPILNLELIKRDPNIKSSRRKSIMSTHYQSQRKMLSNMTRKQPDKSPFMGLNSQLIPKSHLLQSKRTSVPEISKLHQTSSIDIKPEKAPLPFDFKEDYLKRNFNLKNRRRSPKTGKSGEPLSVMRDMRVSSRLMDTDVEALSQRLIQNKINHKEYQPELFEQSTIRRIKKVIKQNSKQSPYSMPVNPIKKAESGVRHQSPRVPQQSSSNFVERIIAEQLIPKAEQVELNRKRRADEIMKKNLEQSSIGNNQYSPRARHNNSPKFNPTEFIKKEVFDKISYNDSHGFVPERSYSRLKRLRTEFYKSFKRNFVNPNSLYSSILQPPDMQGLKHFTKLNDMKQLAAQVINGEYDLDEEEDRLNKLIMKGLSKQQRISLLCSSKGRMHSQRSKTSLQSDKVYKQGKAKFISKTPLGITINKNQKTLNNNQFMQIGISVPSETNIASTAMNERFDTSAIDHQQSSASPLDVTDAYSKYSHFDNSSIEGDVYGMTLNPFHNSPSRKIKFLATQNRFKAPSFRSTPRHEIGTPNFHVENQGNIDHQPRVKKRNHCQFSKTQQLQSDIKQIIDKTNQKAVEIDPHLFKEIKSIERQQQHLSKGIDDYFESERLQDAHERLKSKSEMYNRKFEHDQPLSISNILDHVKEKEAMREQNKNFKDKETLDQVHIENLQNSIFIAKLGSKHLWKPSKALSGRKSKILLQMLGQ</sequence>
<evidence type="ECO:0000256" key="1">
    <source>
        <dbReference type="SAM" id="Coils"/>
    </source>
</evidence>
<dbReference type="OrthoDB" id="10685753at2759"/>
<organism evidence="3 4">
    <name type="scientific">Halteria grandinella</name>
    <dbReference type="NCBI Taxonomy" id="5974"/>
    <lineage>
        <taxon>Eukaryota</taxon>
        <taxon>Sar</taxon>
        <taxon>Alveolata</taxon>
        <taxon>Ciliophora</taxon>
        <taxon>Intramacronucleata</taxon>
        <taxon>Spirotrichea</taxon>
        <taxon>Stichotrichia</taxon>
        <taxon>Sporadotrichida</taxon>
        <taxon>Halteriidae</taxon>
        <taxon>Halteria</taxon>
    </lineage>
</organism>
<name>A0A8J8T9M8_HALGN</name>
<feature type="coiled-coil region" evidence="1">
    <location>
        <begin position="752"/>
        <end position="804"/>
    </location>
</feature>
<evidence type="ECO:0000313" key="4">
    <source>
        <dbReference type="Proteomes" id="UP000785679"/>
    </source>
</evidence>
<keyword evidence="4" id="KW-1185">Reference proteome</keyword>
<reference evidence="3" key="1">
    <citation type="submission" date="2019-06" db="EMBL/GenBank/DDBJ databases">
        <authorList>
            <person name="Zheng W."/>
        </authorList>
    </citation>
    <scope>NUCLEOTIDE SEQUENCE</scope>
    <source>
        <strain evidence="3">QDHG01</strain>
    </source>
</reference>
<dbReference type="EMBL" id="RRYP01000839">
    <property type="protein sequence ID" value="TNV86780.1"/>
    <property type="molecule type" value="Genomic_DNA"/>
</dbReference>
<feature type="region of interest" description="Disordered" evidence="2">
    <location>
        <begin position="664"/>
        <end position="684"/>
    </location>
</feature>
<gene>
    <name evidence="3" type="ORF">FGO68_gene15385</name>
</gene>
<proteinExistence type="predicted"/>
<protein>
    <submittedName>
        <fullName evidence="3">Uncharacterized protein</fullName>
    </submittedName>
</protein>
<keyword evidence="1" id="KW-0175">Coiled coil</keyword>
<accession>A0A8J8T9M8</accession>
<evidence type="ECO:0000313" key="3">
    <source>
        <dbReference type="EMBL" id="TNV86780.1"/>
    </source>
</evidence>
<comment type="caution">
    <text evidence="3">The sequence shown here is derived from an EMBL/GenBank/DDBJ whole genome shotgun (WGS) entry which is preliminary data.</text>
</comment>